<accession>A0AAV3UPK2</accession>
<feature type="region of interest" description="Disordered" evidence="1">
    <location>
        <begin position="22"/>
        <end position="42"/>
    </location>
</feature>
<reference evidence="2 3" key="1">
    <citation type="journal article" date="2019" name="Int. J. Syst. Evol. Microbiol.">
        <title>The Global Catalogue of Microorganisms (GCM) 10K type strain sequencing project: providing services to taxonomists for standard genome sequencing and annotation.</title>
        <authorList>
            <consortium name="The Broad Institute Genomics Platform"/>
            <consortium name="The Broad Institute Genome Sequencing Center for Infectious Disease"/>
            <person name="Wu L."/>
            <person name="Ma J."/>
        </authorList>
    </citation>
    <scope>NUCLEOTIDE SEQUENCE [LARGE SCALE GENOMIC DNA]</scope>
    <source>
        <strain evidence="2 3">JCM 17504</strain>
    </source>
</reference>
<organism evidence="2 3">
    <name type="scientific">Haladaptatus pallidirubidus</name>
    <dbReference type="NCBI Taxonomy" id="1008152"/>
    <lineage>
        <taxon>Archaea</taxon>
        <taxon>Methanobacteriati</taxon>
        <taxon>Methanobacteriota</taxon>
        <taxon>Stenosarchaea group</taxon>
        <taxon>Halobacteria</taxon>
        <taxon>Halobacteriales</taxon>
        <taxon>Haladaptataceae</taxon>
        <taxon>Haladaptatus</taxon>
    </lineage>
</organism>
<evidence type="ECO:0000313" key="2">
    <source>
        <dbReference type="EMBL" id="GAA5060686.1"/>
    </source>
</evidence>
<evidence type="ECO:0000256" key="1">
    <source>
        <dbReference type="SAM" id="MobiDB-lite"/>
    </source>
</evidence>
<gene>
    <name evidence="2" type="ORF">GCM10025751_46080</name>
</gene>
<dbReference type="AlphaFoldDB" id="A0AAV3UPK2"/>
<dbReference type="Proteomes" id="UP001501729">
    <property type="component" value="Unassembled WGS sequence"/>
</dbReference>
<dbReference type="EMBL" id="BAABKX010000019">
    <property type="protein sequence ID" value="GAA5060686.1"/>
    <property type="molecule type" value="Genomic_DNA"/>
</dbReference>
<evidence type="ECO:0000313" key="3">
    <source>
        <dbReference type="Proteomes" id="UP001501729"/>
    </source>
</evidence>
<keyword evidence="3" id="KW-1185">Reference proteome</keyword>
<proteinExistence type="predicted"/>
<comment type="caution">
    <text evidence="2">The sequence shown here is derived from an EMBL/GenBank/DDBJ whole genome shotgun (WGS) entry which is preliminary data.</text>
</comment>
<sequence length="85" mass="9638">MTKTVTRDEASSREQAAYFGVGGNRFGVSTEPNKANDDSAKVRAVQRKIRWTVHHRRRCKGKTGQTRGSIDLQYRQLEAEEDEGL</sequence>
<name>A0AAV3UPK2_9EURY</name>
<protein>
    <submittedName>
        <fullName evidence="2">Uncharacterized protein</fullName>
    </submittedName>
</protein>